<dbReference type="PANTHER" id="PTHR30603">
    <property type="entry name" value="RNA POLYMERASE SIGMA FACTOR RPO"/>
    <property type="match status" value="1"/>
</dbReference>
<keyword evidence="3" id="KW-0238">DNA-binding</keyword>
<dbReference type="Pfam" id="PF04545">
    <property type="entry name" value="Sigma70_r4"/>
    <property type="match status" value="1"/>
</dbReference>
<dbReference type="NCBIfam" id="TIGR02937">
    <property type="entry name" value="sigma70-ECF"/>
    <property type="match status" value="1"/>
</dbReference>
<dbReference type="GO" id="GO:0006352">
    <property type="term" value="P:DNA-templated transcription initiation"/>
    <property type="evidence" value="ECO:0007669"/>
    <property type="project" value="InterPro"/>
</dbReference>
<gene>
    <name evidence="6" type="ORF">SAMN04488101_12160</name>
</gene>
<dbReference type="InterPro" id="IPR009042">
    <property type="entry name" value="RNA_pol_sigma70_r1_2"/>
</dbReference>
<evidence type="ECO:0000256" key="4">
    <source>
        <dbReference type="ARBA" id="ARBA00023163"/>
    </source>
</evidence>
<sequence>MKKFKVMKSIPLRDSDALDRYLNEISRINLLSVEEEAELTHKIRNGDALAVQKLIKSNLRFVVTVAKKYQDSGLKLGDLISEGNIGLIRAAERFDDTKGFRFISFAVWWIRQSILLAIAEQKRLVRLPGSQLAINSKVKQAIAVLEQQLERMPTAEEISEYTTFPEDKVLCYLDGVHMPYSLDQVVDEDSGFTLMDIVGDKSMPASDHLTLAGSLAIDIKRALNVLPKREQQIVELFYGINGCPQTSLDDMGPILNLGKERIRQLKDKAHKTLTLNRNNALVGYFNQDSN</sequence>
<dbReference type="InterPro" id="IPR050239">
    <property type="entry name" value="Sigma-70_RNA_pol_init_factors"/>
</dbReference>
<keyword evidence="2" id="KW-0731">Sigma factor</keyword>
<evidence type="ECO:0000256" key="2">
    <source>
        <dbReference type="ARBA" id="ARBA00023082"/>
    </source>
</evidence>
<accession>A0A1W2F536</accession>
<dbReference type="RefSeq" id="WP_084292214.1">
    <property type="nucleotide sequence ID" value="NZ_FWYB01000021.1"/>
</dbReference>
<dbReference type="InterPro" id="IPR007627">
    <property type="entry name" value="RNA_pol_sigma70_r2"/>
</dbReference>
<dbReference type="InterPro" id="IPR013325">
    <property type="entry name" value="RNA_pol_sigma_r2"/>
</dbReference>
<dbReference type="SUPFAM" id="SSF88659">
    <property type="entry name" value="Sigma3 and sigma4 domains of RNA polymerase sigma factors"/>
    <property type="match status" value="2"/>
</dbReference>
<dbReference type="InterPro" id="IPR014284">
    <property type="entry name" value="RNA_pol_sigma-70_dom"/>
</dbReference>
<proteinExistence type="predicted"/>
<dbReference type="Pfam" id="PF04539">
    <property type="entry name" value="Sigma70_r3"/>
    <property type="match status" value="1"/>
</dbReference>
<dbReference type="EMBL" id="FWYB01000021">
    <property type="protein sequence ID" value="SMD17061.1"/>
    <property type="molecule type" value="Genomic_DNA"/>
</dbReference>
<dbReference type="InterPro" id="IPR007624">
    <property type="entry name" value="RNA_pol_sigma70_r3"/>
</dbReference>
<dbReference type="GO" id="GO:0016987">
    <property type="term" value="F:sigma factor activity"/>
    <property type="evidence" value="ECO:0007669"/>
    <property type="project" value="UniProtKB-KW"/>
</dbReference>
<evidence type="ECO:0000259" key="5">
    <source>
        <dbReference type="PROSITE" id="PS00715"/>
    </source>
</evidence>
<dbReference type="PRINTS" id="PR00046">
    <property type="entry name" value="SIGMA70FCT"/>
</dbReference>
<evidence type="ECO:0000256" key="1">
    <source>
        <dbReference type="ARBA" id="ARBA00023015"/>
    </source>
</evidence>
<dbReference type="PANTHER" id="PTHR30603:SF47">
    <property type="entry name" value="RNA POLYMERASE SIGMA FACTOR SIGD, CHLOROPLASTIC"/>
    <property type="match status" value="1"/>
</dbReference>
<dbReference type="Pfam" id="PF00140">
    <property type="entry name" value="Sigma70_r1_2"/>
    <property type="match status" value="1"/>
</dbReference>
<dbReference type="InterPro" id="IPR036388">
    <property type="entry name" value="WH-like_DNA-bd_sf"/>
</dbReference>
<keyword evidence="4" id="KW-0804">Transcription</keyword>
<dbReference type="AlphaFoldDB" id="A0A1W2F536"/>
<dbReference type="InterPro" id="IPR007630">
    <property type="entry name" value="RNA_pol_sigma70_r4"/>
</dbReference>
<dbReference type="OrthoDB" id="9809557at2"/>
<keyword evidence="7" id="KW-1185">Reference proteome</keyword>
<dbReference type="Gene3D" id="1.10.601.10">
    <property type="entry name" value="RNA Polymerase Primary Sigma Factor"/>
    <property type="match status" value="1"/>
</dbReference>
<dbReference type="GO" id="GO:0003677">
    <property type="term" value="F:DNA binding"/>
    <property type="evidence" value="ECO:0007669"/>
    <property type="project" value="UniProtKB-KW"/>
</dbReference>
<dbReference type="InterPro" id="IPR000943">
    <property type="entry name" value="RNA_pol_sigma70"/>
</dbReference>
<keyword evidence="1" id="KW-0805">Transcription regulation</keyword>
<evidence type="ECO:0000313" key="7">
    <source>
        <dbReference type="Proteomes" id="UP000192678"/>
    </source>
</evidence>
<dbReference type="Pfam" id="PF04542">
    <property type="entry name" value="Sigma70_r2"/>
    <property type="match status" value="1"/>
</dbReference>
<dbReference type="InterPro" id="IPR013324">
    <property type="entry name" value="RNA_pol_sigma_r3/r4-like"/>
</dbReference>
<dbReference type="Gene3D" id="1.10.10.10">
    <property type="entry name" value="Winged helix-like DNA-binding domain superfamily/Winged helix DNA-binding domain"/>
    <property type="match status" value="2"/>
</dbReference>
<protein>
    <submittedName>
        <fullName evidence="6">RNA polymerase primary sigma factor</fullName>
    </submittedName>
</protein>
<dbReference type="STRING" id="475255.SAMN04488101_12160"/>
<dbReference type="SUPFAM" id="SSF88946">
    <property type="entry name" value="Sigma2 domain of RNA polymerase sigma factors"/>
    <property type="match status" value="1"/>
</dbReference>
<name>A0A1W2F536_9SPHI</name>
<dbReference type="PROSITE" id="PS00715">
    <property type="entry name" value="SIGMA70_1"/>
    <property type="match status" value="1"/>
</dbReference>
<organism evidence="6 7">
    <name type="scientific">Pedobacter nyackensis</name>
    <dbReference type="NCBI Taxonomy" id="475255"/>
    <lineage>
        <taxon>Bacteria</taxon>
        <taxon>Pseudomonadati</taxon>
        <taxon>Bacteroidota</taxon>
        <taxon>Sphingobacteriia</taxon>
        <taxon>Sphingobacteriales</taxon>
        <taxon>Sphingobacteriaceae</taxon>
        <taxon>Pedobacter</taxon>
    </lineage>
</organism>
<dbReference type="Proteomes" id="UP000192678">
    <property type="component" value="Unassembled WGS sequence"/>
</dbReference>
<feature type="domain" description="RNA polymerase sigma-70" evidence="5">
    <location>
        <begin position="78"/>
        <end position="91"/>
    </location>
</feature>
<evidence type="ECO:0000313" key="6">
    <source>
        <dbReference type="EMBL" id="SMD17061.1"/>
    </source>
</evidence>
<evidence type="ECO:0000256" key="3">
    <source>
        <dbReference type="ARBA" id="ARBA00023125"/>
    </source>
</evidence>
<reference evidence="6 7" key="1">
    <citation type="submission" date="2017-04" db="EMBL/GenBank/DDBJ databases">
        <authorList>
            <person name="Afonso C.L."/>
            <person name="Miller P.J."/>
            <person name="Scott M.A."/>
            <person name="Spackman E."/>
            <person name="Goraichik I."/>
            <person name="Dimitrov K.M."/>
            <person name="Suarez D.L."/>
            <person name="Swayne D.E."/>
        </authorList>
    </citation>
    <scope>NUCLEOTIDE SEQUENCE [LARGE SCALE GENOMIC DNA]</scope>
    <source>
        <strain evidence="6 7">DSM 19625</strain>
    </source>
</reference>